<dbReference type="EMBL" id="CP154834">
    <property type="protein sequence ID" value="XAO73722.1"/>
    <property type="molecule type" value="Genomic_DNA"/>
</dbReference>
<accession>A0AAU6WP43</accession>
<name>A0AAU6WP43_9FLAO</name>
<dbReference type="RefSeq" id="WP_345766125.1">
    <property type="nucleotide sequence ID" value="NZ_CP154834.1"/>
</dbReference>
<gene>
    <name evidence="1" type="ORF">AAFP95_18695</name>
</gene>
<organism evidence="1 2">
    <name type="scientific">Chryseobacterium endophyticum</name>
    <dbReference type="NCBI Taxonomy" id="1854762"/>
    <lineage>
        <taxon>Bacteria</taxon>
        <taxon>Pseudomonadati</taxon>
        <taxon>Bacteroidota</taxon>
        <taxon>Flavobacteriia</taxon>
        <taxon>Flavobacteriales</taxon>
        <taxon>Weeksellaceae</taxon>
        <taxon>Chryseobacterium group</taxon>
        <taxon>Chryseobacterium</taxon>
    </lineage>
</organism>
<protein>
    <submittedName>
        <fullName evidence="1">Uncharacterized protein</fullName>
    </submittedName>
</protein>
<proteinExistence type="predicted"/>
<reference evidence="1 2" key="1">
    <citation type="submission" date="2024-04" db="EMBL/GenBank/DDBJ databases">
        <title>Genome sequencing and assembly of rice foliar adapted Chryseobacterium endophyticum OsEnb-ALM-A6.</title>
        <authorList>
            <person name="Kumar S."/>
            <person name="Javed M."/>
            <person name="Chouhan V."/>
            <person name="Charishma K."/>
            <person name="Patel A."/>
            <person name="Kumar M."/>
            <person name="Sahu K.P."/>
            <person name="Kumar A."/>
        </authorList>
    </citation>
    <scope>NUCLEOTIDE SEQUENCE [LARGE SCALE GENOMIC DNA]</scope>
    <source>
        <strain evidence="1 2">OsEnb-ALM-A6</strain>
    </source>
</reference>
<dbReference type="Proteomes" id="UP001463665">
    <property type="component" value="Chromosome"/>
</dbReference>
<keyword evidence="2" id="KW-1185">Reference proteome</keyword>
<evidence type="ECO:0000313" key="2">
    <source>
        <dbReference type="Proteomes" id="UP001463665"/>
    </source>
</evidence>
<evidence type="ECO:0000313" key="1">
    <source>
        <dbReference type="EMBL" id="XAO73722.1"/>
    </source>
</evidence>
<dbReference type="AlphaFoldDB" id="A0AAU6WP43"/>
<sequence length="45" mass="5275">MEKIHPDFELVEWNESNAPLEDNNYVKEAFAQKNGRSYPTTYGLK</sequence>